<dbReference type="Proteomes" id="UP001595530">
    <property type="component" value="Unassembled WGS sequence"/>
</dbReference>
<protein>
    <submittedName>
        <fullName evidence="1">Uncharacterized protein</fullName>
    </submittedName>
</protein>
<sequence>MNTATETKIDYDRRLRDAVWNLMQVKGRHHSEIAYKHLEDAYMKAVKNAPLDQQRPAKAMGDAQILEALQTGLECAQEVAQHTHDALKGYKPHRHAAVDADVRQIEAAIAILAAQADLSTPGAKDPG</sequence>
<dbReference type="EMBL" id="JBHRTP010000013">
    <property type="protein sequence ID" value="MFC3107440.1"/>
    <property type="molecule type" value="Genomic_DNA"/>
</dbReference>
<reference evidence="2" key="1">
    <citation type="journal article" date="2019" name="Int. J. Syst. Evol. Microbiol.">
        <title>The Global Catalogue of Microorganisms (GCM) 10K type strain sequencing project: providing services to taxonomists for standard genome sequencing and annotation.</title>
        <authorList>
            <consortium name="The Broad Institute Genomics Platform"/>
            <consortium name="The Broad Institute Genome Sequencing Center for Infectious Disease"/>
            <person name="Wu L."/>
            <person name="Ma J."/>
        </authorList>
    </citation>
    <scope>NUCLEOTIDE SEQUENCE [LARGE SCALE GENOMIC DNA]</scope>
    <source>
        <strain evidence="2">KCTC 42986</strain>
    </source>
</reference>
<gene>
    <name evidence="1" type="ORF">ACFOFO_05620</name>
</gene>
<organism evidence="1 2">
    <name type="scientific">Undibacterium arcticum</name>
    <dbReference type="NCBI Taxonomy" id="1762892"/>
    <lineage>
        <taxon>Bacteria</taxon>
        <taxon>Pseudomonadati</taxon>
        <taxon>Pseudomonadota</taxon>
        <taxon>Betaproteobacteria</taxon>
        <taxon>Burkholderiales</taxon>
        <taxon>Oxalobacteraceae</taxon>
        <taxon>Undibacterium</taxon>
    </lineage>
</organism>
<comment type="caution">
    <text evidence="1">The sequence shown here is derived from an EMBL/GenBank/DDBJ whole genome shotgun (WGS) entry which is preliminary data.</text>
</comment>
<name>A0ABV7F0A3_9BURK</name>
<dbReference type="RefSeq" id="WP_390323004.1">
    <property type="nucleotide sequence ID" value="NZ_JBHRTP010000013.1"/>
</dbReference>
<evidence type="ECO:0000313" key="1">
    <source>
        <dbReference type="EMBL" id="MFC3107440.1"/>
    </source>
</evidence>
<accession>A0ABV7F0A3</accession>
<proteinExistence type="predicted"/>
<keyword evidence="2" id="KW-1185">Reference proteome</keyword>
<evidence type="ECO:0000313" key="2">
    <source>
        <dbReference type="Proteomes" id="UP001595530"/>
    </source>
</evidence>